<comment type="caution">
    <text evidence="3">The sequence shown here is derived from an EMBL/GenBank/DDBJ whole genome shotgun (WGS) entry which is preliminary data.</text>
</comment>
<dbReference type="Proteomes" id="UP000703674">
    <property type="component" value="Unassembled WGS sequence"/>
</dbReference>
<proteinExistence type="predicted"/>
<feature type="domain" description="HMA" evidence="2">
    <location>
        <begin position="1"/>
        <end position="65"/>
    </location>
</feature>
<organism evidence="3 4">
    <name type="scientific">Salinimicrobium oceani</name>
    <dbReference type="NCBI Taxonomy" id="2722702"/>
    <lineage>
        <taxon>Bacteria</taxon>
        <taxon>Pseudomonadati</taxon>
        <taxon>Bacteroidota</taxon>
        <taxon>Flavobacteriia</taxon>
        <taxon>Flavobacteriales</taxon>
        <taxon>Flavobacteriaceae</taxon>
        <taxon>Salinimicrobium</taxon>
    </lineage>
</organism>
<dbReference type="InterPro" id="IPR017969">
    <property type="entry name" value="Heavy-metal-associated_CS"/>
</dbReference>
<protein>
    <submittedName>
        <fullName evidence="3">Heavy-metal-associated domain-containing protein</fullName>
    </submittedName>
</protein>
<evidence type="ECO:0000313" key="3">
    <source>
        <dbReference type="EMBL" id="NJW54839.1"/>
    </source>
</evidence>
<dbReference type="CDD" id="cd00371">
    <property type="entry name" value="HMA"/>
    <property type="match status" value="1"/>
</dbReference>
<dbReference type="InterPro" id="IPR036163">
    <property type="entry name" value="HMA_dom_sf"/>
</dbReference>
<gene>
    <name evidence="3" type="ORF">HC175_18165</name>
</gene>
<dbReference type="Gene3D" id="3.30.70.100">
    <property type="match status" value="1"/>
</dbReference>
<evidence type="ECO:0000259" key="2">
    <source>
        <dbReference type="PROSITE" id="PS50846"/>
    </source>
</evidence>
<dbReference type="Pfam" id="PF00403">
    <property type="entry name" value="HMA"/>
    <property type="match status" value="1"/>
</dbReference>
<dbReference type="PROSITE" id="PS50846">
    <property type="entry name" value="HMA_2"/>
    <property type="match status" value="1"/>
</dbReference>
<sequence length="109" mass="12162">MTHTYKITGMTCNGCRSHVEEMLKKVDGVKSTAVDLEKEEAVIEMEKHIPWNIFETALQQGGGNYHILAPGTSEEKSVKEGVKNDVFEDHSEANESLMTHSYKITGMTC</sequence>
<name>A0ABX1D581_9FLAO</name>
<keyword evidence="4" id="KW-1185">Reference proteome</keyword>
<feature type="non-terminal residue" evidence="3">
    <location>
        <position position="109"/>
    </location>
</feature>
<dbReference type="SUPFAM" id="SSF55008">
    <property type="entry name" value="HMA, heavy metal-associated domain"/>
    <property type="match status" value="1"/>
</dbReference>
<keyword evidence="1" id="KW-0479">Metal-binding</keyword>
<evidence type="ECO:0000313" key="4">
    <source>
        <dbReference type="Proteomes" id="UP000703674"/>
    </source>
</evidence>
<dbReference type="EMBL" id="JAAVJR010000548">
    <property type="protein sequence ID" value="NJW54839.1"/>
    <property type="molecule type" value="Genomic_DNA"/>
</dbReference>
<reference evidence="3 4" key="1">
    <citation type="submission" date="2020-03" db="EMBL/GenBank/DDBJ databases">
        <title>Salinimicrobium sp. nov, isolated from SCS.</title>
        <authorList>
            <person name="Cao W.R."/>
        </authorList>
    </citation>
    <scope>NUCLEOTIDE SEQUENCE [LARGE SCALE GENOMIC DNA]</scope>
    <source>
        <strain evidence="4">J15B91</strain>
    </source>
</reference>
<accession>A0ABX1D581</accession>
<dbReference type="PROSITE" id="PS01047">
    <property type="entry name" value="HMA_1"/>
    <property type="match status" value="1"/>
</dbReference>
<dbReference type="InterPro" id="IPR006121">
    <property type="entry name" value="HMA_dom"/>
</dbReference>
<evidence type="ECO:0000256" key="1">
    <source>
        <dbReference type="ARBA" id="ARBA00022723"/>
    </source>
</evidence>